<dbReference type="EMBL" id="JACIDU010000007">
    <property type="protein sequence ID" value="MBB4103542.1"/>
    <property type="molecule type" value="Genomic_DNA"/>
</dbReference>
<evidence type="ECO:0008006" key="4">
    <source>
        <dbReference type="Google" id="ProtNLM"/>
    </source>
</evidence>
<feature type="transmembrane region" description="Helical" evidence="1">
    <location>
        <begin position="79"/>
        <end position="101"/>
    </location>
</feature>
<gene>
    <name evidence="2" type="ORF">GGQ66_002100</name>
</gene>
<protein>
    <recommendedName>
        <fullName evidence="4">Transmembrane protein (PGPGW)</fullName>
    </recommendedName>
</protein>
<dbReference type="AlphaFoldDB" id="A0A7W6K1T3"/>
<sequence>MAFYKCFCDLPSTFFKKSAVLVLFFSRSHLLWTKKPGQQEANVPENKAKRRYRVNHQTGRLELGKIHVPVPRNRMARMVLGGGLVAGGVLGFLPVVGFWMLPLGIIVLSHDLPAVRRARRRMVVWWSRKRGGKG</sequence>
<evidence type="ECO:0000256" key="1">
    <source>
        <dbReference type="SAM" id="Phobius"/>
    </source>
</evidence>
<comment type="caution">
    <text evidence="2">The sequence shown here is derived from an EMBL/GenBank/DDBJ whole genome shotgun (WGS) entry which is preliminary data.</text>
</comment>
<keyword evidence="1" id="KW-0472">Membrane</keyword>
<keyword evidence="1" id="KW-1133">Transmembrane helix</keyword>
<name>A0A7W6K1T3_9HYPH</name>
<reference evidence="2 3" key="1">
    <citation type="submission" date="2020-08" db="EMBL/GenBank/DDBJ databases">
        <title>Genomic Encyclopedia of Type Strains, Phase IV (KMG-IV): sequencing the most valuable type-strain genomes for metagenomic binning, comparative biology and taxonomic classification.</title>
        <authorList>
            <person name="Goeker M."/>
        </authorList>
    </citation>
    <scope>NUCLEOTIDE SEQUENCE [LARGE SCALE GENOMIC DNA]</scope>
    <source>
        <strain evidence="2 3">DSM 26385</strain>
    </source>
</reference>
<proteinExistence type="predicted"/>
<dbReference type="Proteomes" id="UP000584824">
    <property type="component" value="Unassembled WGS sequence"/>
</dbReference>
<organism evidence="2 3">
    <name type="scientific">Allorhizobium borbori</name>
    <dbReference type="NCBI Taxonomy" id="485907"/>
    <lineage>
        <taxon>Bacteria</taxon>
        <taxon>Pseudomonadati</taxon>
        <taxon>Pseudomonadota</taxon>
        <taxon>Alphaproteobacteria</taxon>
        <taxon>Hyphomicrobiales</taxon>
        <taxon>Rhizobiaceae</taxon>
        <taxon>Rhizobium/Agrobacterium group</taxon>
        <taxon>Allorhizobium</taxon>
    </lineage>
</organism>
<keyword evidence="1" id="KW-0812">Transmembrane</keyword>
<keyword evidence="3" id="KW-1185">Reference proteome</keyword>
<evidence type="ECO:0000313" key="3">
    <source>
        <dbReference type="Proteomes" id="UP000584824"/>
    </source>
</evidence>
<accession>A0A7W6K1T3</accession>
<evidence type="ECO:0000313" key="2">
    <source>
        <dbReference type="EMBL" id="MBB4103542.1"/>
    </source>
</evidence>